<reference evidence="6 7" key="1">
    <citation type="journal article" date="2017" name="ISME J.">
        <title>Energy and carbon metabolisms in a deep terrestrial subsurface fluid microbial community.</title>
        <authorList>
            <person name="Momper L."/>
            <person name="Jungbluth S.P."/>
            <person name="Lee M.D."/>
            <person name="Amend J.P."/>
        </authorList>
    </citation>
    <scope>NUCLEOTIDE SEQUENCE [LARGE SCALE GENOMIC DNA]</scope>
    <source>
        <strain evidence="6">SURF_5</strain>
    </source>
</reference>
<dbReference type="SUPFAM" id="SSF55073">
    <property type="entry name" value="Nucleotide cyclase"/>
    <property type="match status" value="1"/>
</dbReference>
<dbReference type="GO" id="GO:0052621">
    <property type="term" value="F:diguanylate cyclase activity"/>
    <property type="evidence" value="ECO:0007669"/>
    <property type="project" value="UniProtKB-EC"/>
</dbReference>
<dbReference type="EC" id="2.7.7.65" evidence="1"/>
<dbReference type="PANTHER" id="PTHR45138:SF9">
    <property type="entry name" value="DIGUANYLATE CYCLASE DGCM-RELATED"/>
    <property type="match status" value="1"/>
</dbReference>
<protein>
    <recommendedName>
        <fullName evidence="1">diguanylate cyclase</fullName>
        <ecNumber evidence="1">2.7.7.65</ecNumber>
    </recommendedName>
</protein>
<proteinExistence type="predicted"/>
<dbReference type="NCBIfam" id="TIGR00254">
    <property type="entry name" value="GGDEF"/>
    <property type="match status" value="1"/>
</dbReference>
<feature type="domain" description="HDOD" evidence="5">
    <location>
        <begin position="17"/>
        <end position="212"/>
    </location>
</feature>
<comment type="caution">
    <text evidence="6">The sequence shown here is derived from an EMBL/GenBank/DDBJ whole genome shotgun (WGS) entry which is preliminary data.</text>
</comment>
<dbReference type="Pfam" id="PF00990">
    <property type="entry name" value="GGDEF"/>
    <property type="match status" value="1"/>
</dbReference>
<dbReference type="EMBL" id="QZKU01000138">
    <property type="protein sequence ID" value="RJP15262.1"/>
    <property type="molecule type" value="Genomic_DNA"/>
</dbReference>
<dbReference type="FunFam" id="3.30.70.270:FF:000001">
    <property type="entry name" value="Diguanylate cyclase domain protein"/>
    <property type="match status" value="1"/>
</dbReference>
<name>A0A3A4N779_ABYX5</name>
<dbReference type="InterPro" id="IPR029787">
    <property type="entry name" value="Nucleotide_cyclase"/>
</dbReference>
<dbReference type="PROSITE" id="PS51833">
    <property type="entry name" value="HDOD"/>
    <property type="match status" value="1"/>
</dbReference>
<accession>A0A3A4N779</accession>
<evidence type="ECO:0000313" key="6">
    <source>
        <dbReference type="EMBL" id="RJP15262.1"/>
    </source>
</evidence>
<dbReference type="PROSITE" id="PS50887">
    <property type="entry name" value="GGDEF"/>
    <property type="match status" value="1"/>
</dbReference>
<dbReference type="Proteomes" id="UP000265882">
    <property type="component" value="Unassembled WGS sequence"/>
</dbReference>
<evidence type="ECO:0000259" key="4">
    <source>
        <dbReference type="PROSITE" id="PS50887"/>
    </source>
</evidence>
<dbReference type="InterPro" id="IPR013976">
    <property type="entry name" value="HDOD"/>
</dbReference>
<dbReference type="InterPro" id="IPR043128">
    <property type="entry name" value="Rev_trsase/Diguanyl_cyclase"/>
</dbReference>
<dbReference type="PANTHER" id="PTHR45138">
    <property type="entry name" value="REGULATORY COMPONENTS OF SENSORY TRANSDUCTION SYSTEM"/>
    <property type="match status" value="1"/>
</dbReference>
<feature type="coiled-coil region" evidence="3">
    <location>
        <begin position="299"/>
        <end position="347"/>
    </location>
</feature>
<feature type="domain" description="GGDEF" evidence="4">
    <location>
        <begin position="375"/>
        <end position="512"/>
    </location>
</feature>
<dbReference type="InterPro" id="IPR050469">
    <property type="entry name" value="Diguanylate_Cyclase"/>
</dbReference>
<dbReference type="Gene3D" id="1.10.3210.10">
    <property type="entry name" value="Hypothetical protein af1432"/>
    <property type="match status" value="1"/>
</dbReference>
<comment type="catalytic activity">
    <reaction evidence="2">
        <text>2 GTP = 3',3'-c-di-GMP + 2 diphosphate</text>
        <dbReference type="Rhea" id="RHEA:24898"/>
        <dbReference type="ChEBI" id="CHEBI:33019"/>
        <dbReference type="ChEBI" id="CHEBI:37565"/>
        <dbReference type="ChEBI" id="CHEBI:58805"/>
        <dbReference type="EC" id="2.7.7.65"/>
    </reaction>
</comment>
<keyword evidence="3" id="KW-0175">Coiled coil</keyword>
<dbReference type="Pfam" id="PF08668">
    <property type="entry name" value="HDOD"/>
    <property type="match status" value="1"/>
</dbReference>
<dbReference type="CDD" id="cd01949">
    <property type="entry name" value="GGDEF"/>
    <property type="match status" value="1"/>
</dbReference>
<gene>
    <name evidence="6" type="ORF">C4520_20495</name>
</gene>
<evidence type="ECO:0000259" key="5">
    <source>
        <dbReference type="PROSITE" id="PS51833"/>
    </source>
</evidence>
<evidence type="ECO:0000313" key="7">
    <source>
        <dbReference type="Proteomes" id="UP000265882"/>
    </source>
</evidence>
<evidence type="ECO:0000256" key="1">
    <source>
        <dbReference type="ARBA" id="ARBA00012528"/>
    </source>
</evidence>
<dbReference type="SUPFAM" id="SSF109604">
    <property type="entry name" value="HD-domain/PDEase-like"/>
    <property type="match status" value="1"/>
</dbReference>
<sequence>MIQEVQIKKLLMRSSKLPTIPAVARQLLSISEWETADLNQVAEIISADISLVSRILRIVNSPFYGFPHKISTISQALVVLGVRATRSLTLSFSLLQMSSAGGGGKFNYAGFWTRSLNTAVAAREFAQAAGLRDMEEAFVSGLLQDIGVLVIGHCAPREYALISRESPDQLAPPLAVERRHLGTDHVELAKHLFEEWKLPHSLLIPVLYHHEPQGLTSTDPQTMLSINIQYFAGRMGEWLYATHKNGNSFDGLSELALEYFGISQLEFEALMRRIDCRVSEMSELFEVNDTRPTTYANLLEQANQELGRIVHEQERLLRDLEAAKLEAKKLAEQLREANLKLVSESRKDGLTDLANRRHCEEFLDKELKRSLRYGHPISVLFIDIDNFKSINDRWGHLAGDANIKQFAGILKESVRANDLVARYGGEEFLVILVESSSSEAVVAAERIRQAVEQTPFFREDSAVPLFLTASIGIASWMPGDEQIDMRALLGKADEAMYQAKRAGKNCVSVLDANS</sequence>
<organism evidence="6 7">
    <name type="scientific">Abyssobacteria bacterium (strain SURF_5)</name>
    <dbReference type="NCBI Taxonomy" id="2093360"/>
    <lineage>
        <taxon>Bacteria</taxon>
        <taxon>Pseudomonadati</taxon>
        <taxon>Candidatus Hydrogenedentota</taxon>
        <taxon>Candidatus Abyssobacteria</taxon>
    </lineage>
</organism>
<evidence type="ECO:0000256" key="3">
    <source>
        <dbReference type="SAM" id="Coils"/>
    </source>
</evidence>
<dbReference type="Gene3D" id="3.30.70.270">
    <property type="match status" value="1"/>
</dbReference>
<dbReference type="AlphaFoldDB" id="A0A3A4N779"/>
<evidence type="ECO:0000256" key="2">
    <source>
        <dbReference type="ARBA" id="ARBA00034247"/>
    </source>
</evidence>
<dbReference type="InterPro" id="IPR000160">
    <property type="entry name" value="GGDEF_dom"/>
</dbReference>
<dbReference type="SMART" id="SM00267">
    <property type="entry name" value="GGDEF"/>
    <property type="match status" value="1"/>
</dbReference>